<comment type="caution">
    <text evidence="2">The sequence shown here is derived from an EMBL/GenBank/DDBJ whole genome shotgun (WGS) entry which is preliminary data.</text>
</comment>
<feature type="transmembrane region" description="Helical" evidence="1">
    <location>
        <begin position="278"/>
        <end position="300"/>
    </location>
</feature>
<dbReference type="Proteomes" id="UP000281726">
    <property type="component" value="Unassembled WGS sequence"/>
</dbReference>
<keyword evidence="1" id="KW-0472">Membrane</keyword>
<feature type="transmembrane region" description="Helical" evidence="1">
    <location>
        <begin position="159"/>
        <end position="176"/>
    </location>
</feature>
<feature type="transmembrane region" description="Helical" evidence="1">
    <location>
        <begin position="188"/>
        <end position="209"/>
    </location>
</feature>
<keyword evidence="1" id="KW-0812">Transmembrane</keyword>
<organism evidence="2 3">
    <name type="scientific">Micromonospora endolithica</name>
    <dbReference type="NCBI Taxonomy" id="230091"/>
    <lineage>
        <taxon>Bacteria</taxon>
        <taxon>Bacillati</taxon>
        <taxon>Actinomycetota</taxon>
        <taxon>Actinomycetes</taxon>
        <taxon>Micromonosporales</taxon>
        <taxon>Micromonosporaceae</taxon>
        <taxon>Micromonospora</taxon>
    </lineage>
</organism>
<name>A0A3A9ZIZ3_9ACTN</name>
<gene>
    <name evidence="2" type="ORF">D7223_09225</name>
</gene>
<evidence type="ECO:0000313" key="3">
    <source>
        <dbReference type="Proteomes" id="UP000281726"/>
    </source>
</evidence>
<feature type="transmembrane region" description="Helical" evidence="1">
    <location>
        <begin position="221"/>
        <end position="241"/>
    </location>
</feature>
<feature type="transmembrane region" description="Helical" evidence="1">
    <location>
        <begin position="31"/>
        <end position="56"/>
    </location>
</feature>
<dbReference type="OrthoDB" id="3293522at2"/>
<evidence type="ECO:0000313" key="2">
    <source>
        <dbReference type="EMBL" id="RKN48209.1"/>
    </source>
</evidence>
<reference evidence="2 3" key="1">
    <citation type="journal article" date="2004" name="Syst. Appl. Microbiol.">
        <title>Cryptoendolithic actinomycetes from antarctic sandstone rock samples: Micromonospora endolithica sp. nov. and two isolates related to Micromonospora coerulea Jensen 1932.</title>
        <authorList>
            <person name="Hirsch P."/>
            <person name="Mevs U."/>
            <person name="Kroppenstedt R.M."/>
            <person name="Schumann P."/>
            <person name="Stackebrandt E."/>
        </authorList>
    </citation>
    <scope>NUCLEOTIDE SEQUENCE [LARGE SCALE GENOMIC DNA]</scope>
    <source>
        <strain evidence="2 3">JCM 12677</strain>
    </source>
</reference>
<dbReference type="EMBL" id="RBAK01000003">
    <property type="protein sequence ID" value="RKN48209.1"/>
    <property type="molecule type" value="Genomic_DNA"/>
</dbReference>
<accession>A0A3A9ZIZ3</accession>
<proteinExistence type="predicted"/>
<sequence>MSVTCSVHVHPLRRLAARARRLFALPDPRPITVAAVVLVAVVLAAFGAAAGSWAAARTAGALPGDAVLADLSRRACGVDAEPEVSRETSPWTASRIYVSTTLDSDWDAAQARQRYAAAGWSVSELTTVNDFAVVLYPGDRTSTYVPSRYSRFTAQSRELVVVVSGTALADDVSVYLDVWSASTHASRALGLTGAALGMISGWMLTATLARRIRPTHPAHRATVTALTTTALLVLATPTVALHSSLTRLLRPHPDSSGPTPTVHDALLRGPYWPTTPTWLLPALTITGGLLTAVTLALAAWPQPKQTTDRPATARD</sequence>
<protein>
    <submittedName>
        <fullName evidence="2">Uncharacterized protein</fullName>
    </submittedName>
</protein>
<keyword evidence="1" id="KW-1133">Transmembrane helix</keyword>
<keyword evidence="3" id="KW-1185">Reference proteome</keyword>
<dbReference type="AlphaFoldDB" id="A0A3A9ZIZ3"/>
<evidence type="ECO:0000256" key="1">
    <source>
        <dbReference type="SAM" id="Phobius"/>
    </source>
</evidence>
<dbReference type="RefSeq" id="WP_120727188.1">
    <property type="nucleotide sequence ID" value="NZ_RBAK01000003.1"/>
</dbReference>